<keyword evidence="2" id="KW-1185">Reference proteome</keyword>
<reference evidence="1" key="1">
    <citation type="submission" date="2022-07" db="EMBL/GenBank/DDBJ databases">
        <title>Phylogenomic reconstructions and comparative analyses of Kickxellomycotina fungi.</title>
        <authorList>
            <person name="Reynolds N.K."/>
            <person name="Stajich J.E."/>
            <person name="Barry K."/>
            <person name="Grigoriev I.V."/>
            <person name="Crous P."/>
            <person name="Smith M.E."/>
        </authorList>
    </citation>
    <scope>NUCLEOTIDE SEQUENCE</scope>
    <source>
        <strain evidence="1">CBS 109366</strain>
    </source>
</reference>
<proteinExistence type="predicted"/>
<dbReference type="Proteomes" id="UP001140234">
    <property type="component" value="Unassembled WGS sequence"/>
</dbReference>
<protein>
    <submittedName>
        <fullName evidence="1">Uncharacterized protein</fullName>
    </submittedName>
</protein>
<evidence type="ECO:0000313" key="1">
    <source>
        <dbReference type="EMBL" id="KAJ2764273.1"/>
    </source>
</evidence>
<organism evidence="1 2">
    <name type="scientific">Coemansia nantahalensis</name>
    <dbReference type="NCBI Taxonomy" id="2789366"/>
    <lineage>
        <taxon>Eukaryota</taxon>
        <taxon>Fungi</taxon>
        <taxon>Fungi incertae sedis</taxon>
        <taxon>Zoopagomycota</taxon>
        <taxon>Kickxellomycotina</taxon>
        <taxon>Kickxellomycetes</taxon>
        <taxon>Kickxellales</taxon>
        <taxon>Kickxellaceae</taxon>
        <taxon>Coemansia</taxon>
    </lineage>
</organism>
<accession>A0ACC1JNN6</accession>
<comment type="caution">
    <text evidence="1">The sequence shown here is derived from an EMBL/GenBank/DDBJ whole genome shotgun (WGS) entry which is preliminary data.</text>
</comment>
<dbReference type="EMBL" id="JANBUJ010002409">
    <property type="protein sequence ID" value="KAJ2764273.1"/>
    <property type="molecule type" value="Genomic_DNA"/>
</dbReference>
<sequence length="205" mass="23312">RPAPAPQARRRGRGADVVALGRSAAACRAARLCDALLPDDEARPVRRRRGPAGGDGRRRPCPCARPCAARDGPRSRRRKGPWRRERRRRLHARQRHWHQRRRRRTVVAQTGAPGRRRLARRCGLGTDPRGRPPRRAPPQAVVLLADRGRRRARGPLPVGGVRPAVVVPVEHGRRRRCPPKVPAHRRRGRWQQVGHCRQVCQRPLL</sequence>
<evidence type="ECO:0000313" key="2">
    <source>
        <dbReference type="Proteomes" id="UP001140234"/>
    </source>
</evidence>
<feature type="non-terminal residue" evidence="1">
    <location>
        <position position="1"/>
    </location>
</feature>
<name>A0ACC1JNN6_9FUNG</name>
<gene>
    <name evidence="1" type="ORF">IWQ57_005226</name>
</gene>
<feature type="non-terminal residue" evidence="1">
    <location>
        <position position="205"/>
    </location>
</feature>